<keyword evidence="8" id="KW-1185">Reference proteome</keyword>
<dbReference type="EMBL" id="CAJNOV010017343">
    <property type="protein sequence ID" value="CAF1606436.1"/>
    <property type="molecule type" value="Genomic_DNA"/>
</dbReference>
<protein>
    <submittedName>
        <fullName evidence="4">Uncharacterized protein</fullName>
    </submittedName>
</protein>
<dbReference type="OrthoDB" id="10531251at2759"/>
<dbReference type="EMBL" id="CAJNRG010003919">
    <property type="protein sequence ID" value="CAF2061655.1"/>
    <property type="molecule type" value="Genomic_DNA"/>
</dbReference>
<dbReference type="EMBL" id="CAJNOW010005381">
    <property type="protein sequence ID" value="CAF1448266.1"/>
    <property type="molecule type" value="Genomic_DNA"/>
</dbReference>
<accession>A0A816WPJ1</accession>
<gene>
    <name evidence="2" type="ORF">CJN711_LOCUS35946</name>
    <name evidence="1" type="ORF">KQP761_LOCUS11864</name>
    <name evidence="6" type="ORF">OVN521_LOCUS32612</name>
    <name evidence="5" type="ORF">UXM345_LOCUS23106</name>
    <name evidence="4" type="ORF">WKI299_LOCUS27346</name>
    <name evidence="3" type="ORF">XDN619_LOCUS10682</name>
</gene>
<sequence length="240" mass="27652">MVCTQTRCIHCQGDHMSNDMKCPKVKQYRAELTKLLLSSATPNISHPNYFNMNQTDCPPMQPTEKSTIVGHTTNNMTWLRNNITSDNYNNLHHYHHSSPYNTIGWSYNTSATNSMVTKIDKLVNSMHQVNTLLEKIATKHDQFEEFMLDKIENDKIISNKIGNLHQANKDLSANITQHEIKILTHENICTKVIFPLLEEISTFITNINTDKYGKSLDADCMVKINRMRSQMNNTRTSKDF</sequence>
<evidence type="ECO:0000313" key="6">
    <source>
        <dbReference type="EMBL" id="CAF4340939.1"/>
    </source>
</evidence>
<name>A0A816WPJ1_9BILA</name>
<evidence type="ECO:0000313" key="8">
    <source>
        <dbReference type="Proteomes" id="UP000663866"/>
    </source>
</evidence>
<dbReference type="Proteomes" id="UP000663866">
    <property type="component" value="Unassembled WGS sequence"/>
</dbReference>
<reference evidence="4" key="1">
    <citation type="submission" date="2021-02" db="EMBL/GenBank/DDBJ databases">
        <authorList>
            <person name="Nowell W R."/>
        </authorList>
    </citation>
    <scope>NUCLEOTIDE SEQUENCE</scope>
</reference>
<dbReference type="Proteomes" id="UP000663834">
    <property type="component" value="Unassembled WGS sequence"/>
</dbReference>
<dbReference type="Proteomes" id="UP000663887">
    <property type="component" value="Unassembled WGS sequence"/>
</dbReference>
<evidence type="ECO:0000313" key="3">
    <source>
        <dbReference type="EMBL" id="CAF2061655.1"/>
    </source>
</evidence>
<comment type="caution">
    <text evidence="4">The sequence shown here is derived from an EMBL/GenBank/DDBJ whole genome shotgun (WGS) entry which is preliminary data.</text>
</comment>
<organism evidence="4 7">
    <name type="scientific">Rotaria magnacalcarata</name>
    <dbReference type="NCBI Taxonomy" id="392030"/>
    <lineage>
        <taxon>Eukaryota</taxon>
        <taxon>Metazoa</taxon>
        <taxon>Spiralia</taxon>
        <taxon>Gnathifera</taxon>
        <taxon>Rotifera</taxon>
        <taxon>Eurotatoria</taxon>
        <taxon>Bdelloidea</taxon>
        <taxon>Philodinida</taxon>
        <taxon>Philodinidae</taxon>
        <taxon>Rotaria</taxon>
    </lineage>
</organism>
<dbReference type="EMBL" id="CAJOBF010003921">
    <property type="protein sequence ID" value="CAF4115784.1"/>
    <property type="molecule type" value="Genomic_DNA"/>
</dbReference>
<proteinExistence type="predicted"/>
<evidence type="ECO:0000313" key="7">
    <source>
        <dbReference type="Proteomes" id="UP000663856"/>
    </source>
</evidence>
<evidence type="ECO:0000313" key="5">
    <source>
        <dbReference type="EMBL" id="CAF4115784.1"/>
    </source>
</evidence>
<dbReference type="Proteomes" id="UP000663856">
    <property type="component" value="Unassembled WGS sequence"/>
</dbReference>
<dbReference type="Proteomes" id="UP000663842">
    <property type="component" value="Unassembled WGS sequence"/>
</dbReference>
<dbReference type="AlphaFoldDB" id="A0A816WPJ1"/>
<dbReference type="EMBL" id="CAJOBG010025851">
    <property type="protein sequence ID" value="CAF4340939.1"/>
    <property type="molecule type" value="Genomic_DNA"/>
</dbReference>
<dbReference type="EMBL" id="CAJNRF010011943">
    <property type="protein sequence ID" value="CAF2136058.1"/>
    <property type="molecule type" value="Genomic_DNA"/>
</dbReference>
<evidence type="ECO:0000313" key="2">
    <source>
        <dbReference type="EMBL" id="CAF1606436.1"/>
    </source>
</evidence>
<evidence type="ECO:0000313" key="4">
    <source>
        <dbReference type="EMBL" id="CAF2136058.1"/>
    </source>
</evidence>
<evidence type="ECO:0000313" key="1">
    <source>
        <dbReference type="EMBL" id="CAF1448266.1"/>
    </source>
</evidence>
<dbReference type="Proteomes" id="UP000663855">
    <property type="component" value="Unassembled WGS sequence"/>
</dbReference>